<evidence type="ECO:0000313" key="3">
    <source>
        <dbReference type="Proteomes" id="UP000241890"/>
    </source>
</evidence>
<reference evidence="2 3" key="1">
    <citation type="submission" date="2017-12" db="EMBL/GenBank/DDBJ databases">
        <title>Sequencing, de novo assembly and annotation of complete genome of a new Thraustochytrid species, strain FCC1311.</title>
        <authorList>
            <person name="Sedici K."/>
            <person name="Godart F."/>
            <person name="Aiese Cigliano R."/>
            <person name="Sanseverino W."/>
            <person name="Barakat M."/>
            <person name="Ortet P."/>
            <person name="Marechal E."/>
            <person name="Cagnac O."/>
            <person name="Amato A."/>
        </authorList>
    </citation>
    <scope>NUCLEOTIDE SEQUENCE [LARGE SCALE GENOMIC DNA]</scope>
</reference>
<gene>
    <name evidence="2" type="ORF">FCC1311_024962</name>
</gene>
<dbReference type="AlphaFoldDB" id="A0A2R5G6X3"/>
<feature type="region of interest" description="Disordered" evidence="1">
    <location>
        <begin position="1"/>
        <end position="57"/>
    </location>
</feature>
<evidence type="ECO:0000256" key="1">
    <source>
        <dbReference type="SAM" id="MobiDB-lite"/>
    </source>
</evidence>
<dbReference type="EMBL" id="BEYU01000019">
    <property type="protein sequence ID" value="GBG26275.1"/>
    <property type="molecule type" value="Genomic_DNA"/>
</dbReference>
<comment type="caution">
    <text evidence="2">The sequence shown here is derived from an EMBL/GenBank/DDBJ whole genome shotgun (WGS) entry which is preliminary data.</text>
</comment>
<dbReference type="InParanoid" id="A0A2R5G6X3"/>
<accession>A0A2R5G6X3</accession>
<dbReference type="OrthoDB" id="232532at2759"/>
<proteinExistence type="predicted"/>
<sequence>MSPQQPQQQMPKAVYAQPVPQDNSSYSPPAQQQQAPQVQTMADPRLTMRGVPPERQQGGIYDNERYCGILSVVVCLIGCPCVICCPVDQREVWKSPEGRKVILN</sequence>
<keyword evidence="3" id="KW-1185">Reference proteome</keyword>
<evidence type="ECO:0000313" key="2">
    <source>
        <dbReference type="EMBL" id="GBG26275.1"/>
    </source>
</evidence>
<name>A0A2R5G6X3_9STRA</name>
<protein>
    <submittedName>
        <fullName evidence="2">Uncharacterized protein</fullName>
    </submittedName>
</protein>
<dbReference type="Proteomes" id="UP000241890">
    <property type="component" value="Unassembled WGS sequence"/>
</dbReference>
<organism evidence="2 3">
    <name type="scientific">Hondaea fermentalgiana</name>
    <dbReference type="NCBI Taxonomy" id="2315210"/>
    <lineage>
        <taxon>Eukaryota</taxon>
        <taxon>Sar</taxon>
        <taxon>Stramenopiles</taxon>
        <taxon>Bigyra</taxon>
        <taxon>Labyrinthulomycetes</taxon>
        <taxon>Thraustochytrida</taxon>
        <taxon>Thraustochytriidae</taxon>
        <taxon>Hondaea</taxon>
    </lineage>
</organism>
<feature type="compositionally biased region" description="Low complexity" evidence="1">
    <location>
        <begin position="28"/>
        <end position="39"/>
    </location>
</feature>